<keyword evidence="2" id="KW-1185">Reference proteome</keyword>
<protein>
    <recommendedName>
        <fullName evidence="3">AB hydrolase-1 domain-containing protein</fullName>
    </recommendedName>
</protein>
<evidence type="ECO:0008006" key="3">
    <source>
        <dbReference type="Google" id="ProtNLM"/>
    </source>
</evidence>
<dbReference type="InterPro" id="IPR029058">
    <property type="entry name" value="AB_hydrolase_fold"/>
</dbReference>
<reference evidence="1" key="1">
    <citation type="journal article" date="2023" name="Insect Mol. Biol.">
        <title>Genome sequencing provides insights into the evolution of gene families encoding plant cell wall-degrading enzymes in longhorned beetles.</title>
        <authorList>
            <person name="Shin N.R."/>
            <person name="Okamura Y."/>
            <person name="Kirsch R."/>
            <person name="Pauchet Y."/>
        </authorList>
    </citation>
    <scope>NUCLEOTIDE SEQUENCE</scope>
    <source>
        <strain evidence="1">RBIC_L_NR</strain>
    </source>
</reference>
<dbReference type="AlphaFoldDB" id="A0AAV8WRP7"/>
<dbReference type="Proteomes" id="UP001162156">
    <property type="component" value="Unassembled WGS sequence"/>
</dbReference>
<comment type="caution">
    <text evidence="1">The sequence shown here is derived from an EMBL/GenBank/DDBJ whole genome shotgun (WGS) entry which is preliminary data.</text>
</comment>
<accession>A0AAV8WRP7</accession>
<evidence type="ECO:0000313" key="2">
    <source>
        <dbReference type="Proteomes" id="UP001162156"/>
    </source>
</evidence>
<dbReference type="PANTHER" id="PTHR11005">
    <property type="entry name" value="LYSOSOMAL ACID LIPASE-RELATED"/>
    <property type="match status" value="1"/>
</dbReference>
<proteinExistence type="predicted"/>
<gene>
    <name evidence="1" type="ORF">NQ314_017889</name>
</gene>
<dbReference type="SUPFAM" id="SSF53474">
    <property type="entry name" value="alpha/beta-Hydrolases"/>
    <property type="match status" value="1"/>
</dbReference>
<dbReference type="EMBL" id="JANEYF010005005">
    <property type="protein sequence ID" value="KAJ8929440.1"/>
    <property type="molecule type" value="Genomic_DNA"/>
</dbReference>
<evidence type="ECO:0000313" key="1">
    <source>
        <dbReference type="EMBL" id="KAJ8929440.1"/>
    </source>
</evidence>
<sequence length="74" mass="8387">MDYILKITNKTDLFYIGHSQGATSYFAFASERPDYNRKVKLSINMAPSCLLSDTRSMVKLLGKHASLIEVILFI</sequence>
<name>A0AAV8WRP7_9CUCU</name>
<dbReference type="Gene3D" id="3.40.50.1820">
    <property type="entry name" value="alpha/beta hydrolase"/>
    <property type="match status" value="1"/>
</dbReference>
<organism evidence="1 2">
    <name type="scientific">Rhamnusium bicolor</name>
    <dbReference type="NCBI Taxonomy" id="1586634"/>
    <lineage>
        <taxon>Eukaryota</taxon>
        <taxon>Metazoa</taxon>
        <taxon>Ecdysozoa</taxon>
        <taxon>Arthropoda</taxon>
        <taxon>Hexapoda</taxon>
        <taxon>Insecta</taxon>
        <taxon>Pterygota</taxon>
        <taxon>Neoptera</taxon>
        <taxon>Endopterygota</taxon>
        <taxon>Coleoptera</taxon>
        <taxon>Polyphaga</taxon>
        <taxon>Cucujiformia</taxon>
        <taxon>Chrysomeloidea</taxon>
        <taxon>Cerambycidae</taxon>
        <taxon>Lepturinae</taxon>
        <taxon>Rhagiini</taxon>
        <taxon>Rhamnusium</taxon>
    </lineage>
</organism>